<dbReference type="AlphaFoldDB" id="A0A5N6N3N2"/>
<evidence type="ECO:0000313" key="1">
    <source>
        <dbReference type="EMBL" id="KAD4384885.1"/>
    </source>
</evidence>
<gene>
    <name evidence="1" type="ORF">E3N88_25053</name>
</gene>
<sequence>MKPIMSQRLSRRAPGVGRRARCLFRRGEAVVREEEVTVLWVRSAVRCEFHLLISSALRFHPRTPPLGLGSMKLIVWFSVTPLTTTATPGIADAAVAGFRPPIAGHCSKVMIEPDLKEITIRVSKEAAAAALDLGFQDWVIVFGARSVWGSDLPCNPFKHIRRSEHRRDVRDSGSIESVRTQLGSRRWVQKTRKPNEISPGKLLLVVLVGNVPLRIRVYDGNKKKGAEMEVLDVYEDVKRVDEEMQMLKVETQQRHMQDGGPR</sequence>
<accession>A0A5N6N3N2</accession>
<dbReference type="EMBL" id="SZYD01000013">
    <property type="protein sequence ID" value="KAD4384885.1"/>
    <property type="molecule type" value="Genomic_DNA"/>
</dbReference>
<keyword evidence="2" id="KW-1185">Reference proteome</keyword>
<comment type="caution">
    <text evidence="1">The sequence shown here is derived from an EMBL/GenBank/DDBJ whole genome shotgun (WGS) entry which is preliminary data.</text>
</comment>
<name>A0A5N6N3N2_9ASTR</name>
<reference evidence="1 2" key="1">
    <citation type="submission" date="2019-05" db="EMBL/GenBank/DDBJ databases">
        <title>Mikania micrantha, genome provides insights into the molecular mechanism of rapid growth.</title>
        <authorList>
            <person name="Liu B."/>
        </authorList>
    </citation>
    <scope>NUCLEOTIDE SEQUENCE [LARGE SCALE GENOMIC DNA]</scope>
    <source>
        <strain evidence="1">NLD-2019</strain>
        <tissue evidence="1">Leaf</tissue>
    </source>
</reference>
<dbReference type="Proteomes" id="UP000326396">
    <property type="component" value="Linkage Group LG3"/>
</dbReference>
<protein>
    <submittedName>
        <fullName evidence="1">Uncharacterized protein</fullName>
    </submittedName>
</protein>
<organism evidence="1 2">
    <name type="scientific">Mikania micrantha</name>
    <name type="common">bitter vine</name>
    <dbReference type="NCBI Taxonomy" id="192012"/>
    <lineage>
        <taxon>Eukaryota</taxon>
        <taxon>Viridiplantae</taxon>
        <taxon>Streptophyta</taxon>
        <taxon>Embryophyta</taxon>
        <taxon>Tracheophyta</taxon>
        <taxon>Spermatophyta</taxon>
        <taxon>Magnoliopsida</taxon>
        <taxon>eudicotyledons</taxon>
        <taxon>Gunneridae</taxon>
        <taxon>Pentapetalae</taxon>
        <taxon>asterids</taxon>
        <taxon>campanulids</taxon>
        <taxon>Asterales</taxon>
        <taxon>Asteraceae</taxon>
        <taxon>Asteroideae</taxon>
        <taxon>Heliantheae alliance</taxon>
        <taxon>Eupatorieae</taxon>
        <taxon>Mikania</taxon>
    </lineage>
</organism>
<proteinExistence type="predicted"/>
<evidence type="ECO:0000313" key="2">
    <source>
        <dbReference type="Proteomes" id="UP000326396"/>
    </source>
</evidence>